<proteinExistence type="predicted"/>
<dbReference type="InterPro" id="IPR036610">
    <property type="entry name" value="PEBP-like_sf"/>
</dbReference>
<evidence type="ECO:0000313" key="3">
    <source>
        <dbReference type="EMBL" id="JAS14679.1"/>
    </source>
</evidence>
<keyword evidence="2" id="KW-0812">Transmembrane</keyword>
<reference evidence="3" key="1">
    <citation type="submission" date="2015-12" db="EMBL/GenBank/DDBJ databases">
        <title>De novo transcriptome assembly of four potential Pierce s Disease insect vectors from Arizona vineyards.</title>
        <authorList>
            <person name="Tassone E.E."/>
        </authorList>
    </citation>
    <scope>NUCLEOTIDE SEQUENCE</scope>
</reference>
<keyword evidence="2" id="KW-1133">Transmembrane helix</keyword>
<sequence length="326" mass="36213">MKCRETKRKNNSPLEMKIVKTLVLINLLIVSEVCFTAAYFCSTEAEFSNPCKYGNMTLTTLKRHIIDKERCDNFVHIADLAGPPIIGINWPNRTELFTVLMLDAGKLGAGPYYLQWLVTNVTAEQLTRFALGTSKILAQYETPTIPASQTSPQYYQVVAYRQNSTLRSIPPQIHTTYRRTFDVRKWLDGIQEYVKLCGPVAGIQIRSNNEQSLSNNPNSPGYVYQGSINYPPAAPGWVAQNPPPAPGWAPPVAQVPTYVDPNHPVPPAPGWVPQNSGNQGQTSWASSGSYAPNEPPKKKSKGSILRPEALVLLVLFVVTLKNLIRY</sequence>
<dbReference type="SUPFAM" id="SSF49777">
    <property type="entry name" value="PEBP-like"/>
    <property type="match status" value="1"/>
</dbReference>
<evidence type="ECO:0000256" key="2">
    <source>
        <dbReference type="SAM" id="Phobius"/>
    </source>
</evidence>
<gene>
    <name evidence="3" type="ORF">g.16677</name>
</gene>
<name>A0A1B6CMI3_9HEMI</name>
<dbReference type="EMBL" id="GEDC01022619">
    <property type="protein sequence ID" value="JAS14679.1"/>
    <property type="molecule type" value="Transcribed_RNA"/>
</dbReference>
<accession>A0A1B6CMI3</accession>
<organism evidence="3">
    <name type="scientific">Clastoptera arizonana</name>
    <name type="common">Arizona spittle bug</name>
    <dbReference type="NCBI Taxonomy" id="38151"/>
    <lineage>
        <taxon>Eukaryota</taxon>
        <taxon>Metazoa</taxon>
        <taxon>Ecdysozoa</taxon>
        <taxon>Arthropoda</taxon>
        <taxon>Hexapoda</taxon>
        <taxon>Insecta</taxon>
        <taxon>Pterygota</taxon>
        <taxon>Neoptera</taxon>
        <taxon>Paraneoptera</taxon>
        <taxon>Hemiptera</taxon>
        <taxon>Auchenorrhyncha</taxon>
        <taxon>Cercopoidea</taxon>
        <taxon>Clastopteridae</taxon>
        <taxon>Clastoptera</taxon>
    </lineage>
</organism>
<keyword evidence="2" id="KW-0472">Membrane</keyword>
<protein>
    <submittedName>
        <fullName evidence="3">Uncharacterized protein</fullName>
    </submittedName>
</protein>
<dbReference type="Gene3D" id="3.90.280.10">
    <property type="entry name" value="PEBP-like"/>
    <property type="match status" value="1"/>
</dbReference>
<feature type="compositionally biased region" description="Polar residues" evidence="1">
    <location>
        <begin position="273"/>
        <end position="290"/>
    </location>
</feature>
<dbReference type="AlphaFoldDB" id="A0A1B6CMI3"/>
<feature type="transmembrane region" description="Helical" evidence="2">
    <location>
        <begin position="21"/>
        <end position="40"/>
    </location>
</feature>
<feature type="region of interest" description="Disordered" evidence="1">
    <location>
        <begin position="259"/>
        <end position="302"/>
    </location>
</feature>
<evidence type="ECO:0000256" key="1">
    <source>
        <dbReference type="SAM" id="MobiDB-lite"/>
    </source>
</evidence>